<comment type="caution">
    <text evidence="1">The sequence shown here is derived from an EMBL/GenBank/DDBJ whole genome shotgun (WGS) entry which is preliminary data.</text>
</comment>
<reference evidence="1 2" key="1">
    <citation type="submission" date="2018-01" db="EMBL/GenBank/DDBJ databases">
        <title>Draft genome sequence of Salinispora sp. 13K206.</title>
        <authorList>
            <person name="Sahin N."/>
            <person name="Saygin H."/>
            <person name="Ay H."/>
        </authorList>
    </citation>
    <scope>NUCLEOTIDE SEQUENCE [LARGE SCALE GENOMIC DNA]</scope>
    <source>
        <strain evidence="1 2">13K206</strain>
    </source>
</reference>
<evidence type="ECO:0000313" key="1">
    <source>
        <dbReference type="EMBL" id="PZG01637.1"/>
    </source>
</evidence>
<dbReference type="EMBL" id="POUB01000023">
    <property type="protein sequence ID" value="PZG01637.1"/>
    <property type="molecule type" value="Genomic_DNA"/>
</dbReference>
<dbReference type="RefSeq" id="WP_111133229.1">
    <property type="nucleotide sequence ID" value="NZ_POUB01000023.1"/>
</dbReference>
<gene>
    <name evidence="1" type="ORF">C1I99_06120</name>
</gene>
<protein>
    <submittedName>
        <fullName evidence="1">Uncharacterized protein</fullName>
    </submittedName>
</protein>
<dbReference type="Proteomes" id="UP000248749">
    <property type="component" value="Unassembled WGS sequence"/>
</dbReference>
<evidence type="ECO:0000313" key="2">
    <source>
        <dbReference type="Proteomes" id="UP000248749"/>
    </source>
</evidence>
<name>A0A2W2DWS7_9ACTN</name>
<sequence>MLGEKITVLNDDPDRLEREAPDQVLIWCWVAADGPPAGPDPTEQAERAFGLSFRLPSGWLLPWQR</sequence>
<keyword evidence="2" id="KW-1185">Reference proteome</keyword>
<dbReference type="AlphaFoldDB" id="A0A2W2DWS7"/>
<proteinExistence type="predicted"/>
<accession>A0A2W2DWS7</accession>
<organism evidence="1 2">
    <name type="scientific">Micromonospora deserti</name>
    <dbReference type="NCBI Taxonomy" id="2070366"/>
    <lineage>
        <taxon>Bacteria</taxon>
        <taxon>Bacillati</taxon>
        <taxon>Actinomycetota</taxon>
        <taxon>Actinomycetes</taxon>
        <taxon>Micromonosporales</taxon>
        <taxon>Micromonosporaceae</taxon>
        <taxon>Micromonospora</taxon>
    </lineage>
</organism>